<keyword evidence="1 7" id="KW-1003">Cell membrane</keyword>
<evidence type="ECO:0000256" key="4">
    <source>
        <dbReference type="ARBA" id="ARBA00023136"/>
    </source>
</evidence>
<keyword evidence="9" id="KW-1185">Reference proteome</keyword>
<dbReference type="EC" id="4.2.2.29" evidence="7"/>
<dbReference type="NCBIfam" id="TIGR00247">
    <property type="entry name" value="endolytic transglycosylase MltG"/>
    <property type="match status" value="1"/>
</dbReference>
<organism evidence="8 9">
    <name type="scientific">Halarsenatibacter silvermanii</name>
    <dbReference type="NCBI Taxonomy" id="321763"/>
    <lineage>
        <taxon>Bacteria</taxon>
        <taxon>Bacillati</taxon>
        <taxon>Bacillota</taxon>
        <taxon>Clostridia</taxon>
        <taxon>Halanaerobiales</taxon>
        <taxon>Halarsenatibacteraceae</taxon>
        <taxon>Halarsenatibacter</taxon>
    </lineage>
</organism>
<dbReference type="GO" id="GO:0009252">
    <property type="term" value="P:peptidoglycan biosynthetic process"/>
    <property type="evidence" value="ECO:0007669"/>
    <property type="project" value="UniProtKB-UniRule"/>
</dbReference>
<dbReference type="AlphaFoldDB" id="A0A1G9K261"/>
<dbReference type="CDD" id="cd08010">
    <property type="entry name" value="MltG_like"/>
    <property type="match status" value="1"/>
</dbReference>
<dbReference type="HAMAP" id="MF_02065">
    <property type="entry name" value="MltG"/>
    <property type="match status" value="1"/>
</dbReference>
<dbReference type="Proteomes" id="UP000199476">
    <property type="component" value="Unassembled WGS sequence"/>
</dbReference>
<evidence type="ECO:0000256" key="6">
    <source>
        <dbReference type="ARBA" id="ARBA00023316"/>
    </source>
</evidence>
<keyword evidence="4 7" id="KW-0472">Membrane</keyword>
<feature type="site" description="Important for catalytic activity" evidence="7">
    <location>
        <position position="233"/>
    </location>
</feature>
<keyword evidence="3 7" id="KW-1133">Transmembrane helix</keyword>
<dbReference type="RefSeq" id="WP_089758658.1">
    <property type="nucleotide sequence ID" value="NZ_FNGO01000004.1"/>
</dbReference>
<comment type="similarity">
    <text evidence="7">Belongs to the transglycosylase MltG family.</text>
</comment>
<keyword evidence="5 7" id="KW-0456">Lyase</keyword>
<protein>
    <recommendedName>
        <fullName evidence="7">Endolytic murein transglycosylase</fullName>
        <ecNumber evidence="7">4.2.2.29</ecNumber>
    </recommendedName>
    <alternativeName>
        <fullName evidence="7">Peptidoglycan lytic transglycosylase</fullName>
    </alternativeName>
    <alternativeName>
        <fullName evidence="7">Peptidoglycan polymerization terminase</fullName>
    </alternativeName>
</protein>
<dbReference type="PANTHER" id="PTHR30518">
    <property type="entry name" value="ENDOLYTIC MUREIN TRANSGLYCOSYLASE"/>
    <property type="match status" value="1"/>
</dbReference>
<dbReference type="GO" id="GO:0008932">
    <property type="term" value="F:lytic endotransglycosylase activity"/>
    <property type="evidence" value="ECO:0007669"/>
    <property type="project" value="UniProtKB-UniRule"/>
</dbReference>
<evidence type="ECO:0000256" key="1">
    <source>
        <dbReference type="ARBA" id="ARBA00022475"/>
    </source>
</evidence>
<dbReference type="Pfam" id="PF02618">
    <property type="entry name" value="YceG"/>
    <property type="match status" value="1"/>
</dbReference>
<evidence type="ECO:0000313" key="8">
    <source>
        <dbReference type="EMBL" id="SDL43435.1"/>
    </source>
</evidence>
<evidence type="ECO:0000313" key="9">
    <source>
        <dbReference type="Proteomes" id="UP000199476"/>
    </source>
</evidence>
<evidence type="ECO:0000256" key="5">
    <source>
        <dbReference type="ARBA" id="ARBA00023239"/>
    </source>
</evidence>
<keyword evidence="6 7" id="KW-0961">Cell wall biogenesis/degradation</keyword>
<evidence type="ECO:0000256" key="3">
    <source>
        <dbReference type="ARBA" id="ARBA00022989"/>
    </source>
</evidence>
<evidence type="ECO:0000256" key="2">
    <source>
        <dbReference type="ARBA" id="ARBA00022692"/>
    </source>
</evidence>
<dbReference type="Gene3D" id="3.30.160.60">
    <property type="entry name" value="Classic Zinc Finger"/>
    <property type="match status" value="1"/>
</dbReference>
<comment type="function">
    <text evidence="7">Functions as a peptidoglycan terminase that cleaves nascent peptidoglycan strands endolytically to terminate their elongation.</text>
</comment>
<proteinExistence type="inferred from homology"/>
<name>A0A1G9K261_9FIRM</name>
<dbReference type="PANTHER" id="PTHR30518:SF2">
    <property type="entry name" value="ENDOLYTIC MUREIN TRANSGLYCOSYLASE"/>
    <property type="match status" value="1"/>
</dbReference>
<reference evidence="8 9" key="1">
    <citation type="submission" date="2016-10" db="EMBL/GenBank/DDBJ databases">
        <authorList>
            <person name="de Groot N.N."/>
        </authorList>
    </citation>
    <scope>NUCLEOTIDE SEQUENCE [LARGE SCALE GENOMIC DNA]</scope>
    <source>
        <strain evidence="8 9">SLAS-1</strain>
    </source>
</reference>
<dbReference type="EMBL" id="FNGO01000004">
    <property type="protein sequence ID" value="SDL43435.1"/>
    <property type="molecule type" value="Genomic_DNA"/>
</dbReference>
<dbReference type="Gene3D" id="3.30.1490.480">
    <property type="entry name" value="Endolytic murein transglycosylase"/>
    <property type="match status" value="1"/>
</dbReference>
<dbReference type="GO" id="GO:0071555">
    <property type="term" value="P:cell wall organization"/>
    <property type="evidence" value="ECO:0007669"/>
    <property type="project" value="UniProtKB-KW"/>
</dbReference>
<dbReference type="OrthoDB" id="9814591at2"/>
<keyword evidence="2 7" id="KW-0812">Transmembrane</keyword>
<dbReference type="InterPro" id="IPR003770">
    <property type="entry name" value="MLTG-like"/>
</dbReference>
<sequence length="346" mass="40355">MKKAGIIFLILLMTASLYLWFDHHRRPAEEWQEKSAEERRVEVSAGSSLEEIADKLFDEGVIRSRHLFKIYARLHEMDRNMQAGLYKFSRNQKVDEIVEKIGQGRVYTERLAVPEGSTVEEIASRAASNLKLTEDEFLQEARRSADGRNYLPDSDSLQYRIEGFLYPTTYLVPYDIDPGDLIDTMLDRFEEKWLDEIESFIYERDDFKESWMDFQENWTIREVVVLASLIEKEAVLPEEKPVIAGVILNRLKDNMRLQIDATVQYALTERKERLLYSDLEVDSPYNTYLYPGLPPGPIASPGDEAIKAAIEPDKNDYLFFFARGDGSHEFTKSYQEHLQRQRKLLD</sequence>
<dbReference type="GO" id="GO:0005886">
    <property type="term" value="C:plasma membrane"/>
    <property type="evidence" value="ECO:0007669"/>
    <property type="project" value="UniProtKB-UniRule"/>
</dbReference>
<gene>
    <name evidence="7" type="primary">mltG</name>
    <name evidence="8" type="ORF">SAMN04488692_104144</name>
</gene>
<evidence type="ECO:0000256" key="7">
    <source>
        <dbReference type="HAMAP-Rule" id="MF_02065"/>
    </source>
</evidence>
<accession>A0A1G9K261</accession>
<comment type="catalytic activity">
    <reaction evidence="7">
        <text>a peptidoglycan chain = a peptidoglycan chain with N-acetyl-1,6-anhydromuramyl-[peptide] at the reducing end + a peptidoglycan chain with N-acetylglucosamine at the non-reducing end.</text>
        <dbReference type="EC" id="4.2.2.29"/>
    </reaction>
</comment>
<dbReference type="STRING" id="321763.SAMN04488692_104144"/>